<evidence type="ECO:0000313" key="1">
    <source>
        <dbReference type="EMBL" id="JAD45410.1"/>
    </source>
</evidence>
<dbReference type="AlphaFoldDB" id="A0A0A9A8T3"/>
<reference evidence="1" key="2">
    <citation type="journal article" date="2015" name="Data Brief">
        <title>Shoot transcriptome of the giant reed, Arundo donax.</title>
        <authorList>
            <person name="Barrero R.A."/>
            <person name="Guerrero F.D."/>
            <person name="Moolhuijzen P."/>
            <person name="Goolsby J.A."/>
            <person name="Tidwell J."/>
            <person name="Bellgard S.E."/>
            <person name="Bellgard M.I."/>
        </authorList>
    </citation>
    <scope>NUCLEOTIDE SEQUENCE</scope>
    <source>
        <tissue evidence="1">Shoot tissue taken approximately 20 cm above the soil surface</tissue>
    </source>
</reference>
<accession>A0A0A9A8T3</accession>
<dbReference type="EMBL" id="GBRH01252485">
    <property type="protein sequence ID" value="JAD45410.1"/>
    <property type="molecule type" value="Transcribed_RNA"/>
</dbReference>
<reference evidence="1" key="1">
    <citation type="submission" date="2014-09" db="EMBL/GenBank/DDBJ databases">
        <authorList>
            <person name="Magalhaes I.L.F."/>
            <person name="Oliveira U."/>
            <person name="Santos F.R."/>
            <person name="Vidigal T.H.D.A."/>
            <person name="Brescovit A.D."/>
            <person name="Santos A.J."/>
        </authorList>
    </citation>
    <scope>NUCLEOTIDE SEQUENCE</scope>
    <source>
        <tissue evidence="1">Shoot tissue taken approximately 20 cm above the soil surface</tissue>
    </source>
</reference>
<protein>
    <submittedName>
        <fullName evidence="1">Uncharacterized protein</fullName>
    </submittedName>
</protein>
<name>A0A0A9A8T3_ARUDO</name>
<sequence length="45" mass="5401">MHCMVGWWKIRLQLQHQHQHQLRPREKRVKVGTALPPIYSKVAKS</sequence>
<organism evidence="1">
    <name type="scientific">Arundo donax</name>
    <name type="common">Giant reed</name>
    <name type="synonym">Donax arundinaceus</name>
    <dbReference type="NCBI Taxonomy" id="35708"/>
    <lineage>
        <taxon>Eukaryota</taxon>
        <taxon>Viridiplantae</taxon>
        <taxon>Streptophyta</taxon>
        <taxon>Embryophyta</taxon>
        <taxon>Tracheophyta</taxon>
        <taxon>Spermatophyta</taxon>
        <taxon>Magnoliopsida</taxon>
        <taxon>Liliopsida</taxon>
        <taxon>Poales</taxon>
        <taxon>Poaceae</taxon>
        <taxon>PACMAD clade</taxon>
        <taxon>Arundinoideae</taxon>
        <taxon>Arundineae</taxon>
        <taxon>Arundo</taxon>
    </lineage>
</organism>
<proteinExistence type="predicted"/>